<sequence>MPVCKKCSHHWSWTETVKEIFTITKSMTCPSCKAIQYTSNKSRIVSYLMAIVVIVLILTVGTFLPSPFLPVFSSLLFVLLFLIYPFILSLSNEKPYF</sequence>
<dbReference type="EMBL" id="JAUSTQ010000018">
    <property type="protein sequence ID" value="MDQ0160761.1"/>
    <property type="molecule type" value="Genomic_DNA"/>
</dbReference>
<dbReference type="NCBIfam" id="TIGR04104">
    <property type="entry name" value="cxxc_20_cxxc"/>
    <property type="match status" value="1"/>
</dbReference>
<keyword evidence="3" id="KW-1185">Reference proteome</keyword>
<evidence type="ECO:0000313" key="3">
    <source>
        <dbReference type="Proteomes" id="UP001224359"/>
    </source>
</evidence>
<feature type="transmembrane region" description="Helical" evidence="1">
    <location>
        <begin position="44"/>
        <end position="64"/>
    </location>
</feature>
<reference evidence="2 3" key="1">
    <citation type="submission" date="2023-07" db="EMBL/GenBank/DDBJ databases">
        <title>Genomic Encyclopedia of Type Strains, Phase IV (KMG-IV): sequencing the most valuable type-strain genomes for metagenomic binning, comparative biology and taxonomic classification.</title>
        <authorList>
            <person name="Goeker M."/>
        </authorList>
    </citation>
    <scope>NUCLEOTIDE SEQUENCE [LARGE SCALE GENOMIC DNA]</scope>
    <source>
        <strain evidence="2 3">DSM 16460</strain>
    </source>
</reference>
<dbReference type="Proteomes" id="UP001224359">
    <property type="component" value="Unassembled WGS sequence"/>
</dbReference>
<comment type="caution">
    <text evidence="2">The sequence shown here is derived from an EMBL/GenBank/DDBJ whole genome shotgun (WGS) entry which is preliminary data.</text>
</comment>
<dbReference type="InterPro" id="IPR026369">
    <property type="entry name" value="CxxC_20_CxxC"/>
</dbReference>
<keyword evidence="1" id="KW-1133">Transmembrane helix</keyword>
<gene>
    <name evidence="2" type="ORF">J2S77_002768</name>
</gene>
<accession>A0ABT9VIH4</accession>
<keyword evidence="1" id="KW-0812">Transmembrane</keyword>
<evidence type="ECO:0000256" key="1">
    <source>
        <dbReference type="SAM" id="Phobius"/>
    </source>
</evidence>
<evidence type="ECO:0000313" key="2">
    <source>
        <dbReference type="EMBL" id="MDQ0160761.1"/>
    </source>
</evidence>
<keyword evidence="1" id="KW-0472">Membrane</keyword>
<protein>
    <submittedName>
        <fullName evidence="2">CXXC-20-CXXC protein</fullName>
    </submittedName>
</protein>
<name>A0ABT9VIH4_9BACI</name>
<proteinExistence type="predicted"/>
<feature type="transmembrane region" description="Helical" evidence="1">
    <location>
        <begin position="70"/>
        <end position="90"/>
    </location>
</feature>
<organism evidence="2 3">
    <name type="scientific">Alkalibacillus salilacus</name>
    <dbReference type="NCBI Taxonomy" id="284582"/>
    <lineage>
        <taxon>Bacteria</taxon>
        <taxon>Bacillati</taxon>
        <taxon>Bacillota</taxon>
        <taxon>Bacilli</taxon>
        <taxon>Bacillales</taxon>
        <taxon>Bacillaceae</taxon>
        <taxon>Alkalibacillus</taxon>
    </lineage>
</organism>